<name>A0ABQ5KVN1_9EUKA</name>
<sequence length="340" mass="37429">MELSSYDLFVEVSRSVSPSIDHKTKDFTKQLTTSLQYAFSKSISQLKHRKRLSQSIAYKRAISGIFKHRIHTLSLKKGVKKPKHLKSKRIQGNIAFPDQILWPITSLDVGYEPLPYLASITSSPVRTPILKLSSTFMRERNVDDSLLLDPVDHRMPNASGMGELEGDEIEGTGIVHDYDVVTESGVVDAKDEEIYDPTGKLDEISTDDTVNEDDPKEEEDLCGIDSDFSDIDGPYDHIAPLSTGLVAAIPHMTHLLPALSGIPSMSRLYFPPTLKSMKSGDVSGHSSCISSLSSIAPTIVDSNPSGLQTSFIRDHEASLIENELGHKLYCSSGDKNSLKI</sequence>
<dbReference type="Proteomes" id="UP001057375">
    <property type="component" value="Unassembled WGS sequence"/>
</dbReference>
<reference evidence="2" key="1">
    <citation type="submission" date="2022-03" db="EMBL/GenBank/DDBJ databases">
        <title>Draft genome sequence of Aduncisulcus paluster, a free-living microaerophilic Fornicata.</title>
        <authorList>
            <person name="Yuyama I."/>
            <person name="Kume K."/>
            <person name="Tamura T."/>
            <person name="Inagaki Y."/>
            <person name="Hashimoto T."/>
        </authorList>
    </citation>
    <scope>NUCLEOTIDE SEQUENCE</scope>
    <source>
        <strain evidence="2">NY0171</strain>
    </source>
</reference>
<protein>
    <submittedName>
        <fullName evidence="2">Uncharacterized protein</fullName>
    </submittedName>
</protein>
<gene>
    <name evidence="2" type="ORF">ADUPG1_009084</name>
</gene>
<feature type="compositionally biased region" description="Acidic residues" evidence="1">
    <location>
        <begin position="204"/>
        <end position="219"/>
    </location>
</feature>
<comment type="caution">
    <text evidence="2">The sequence shown here is derived from an EMBL/GenBank/DDBJ whole genome shotgun (WGS) entry which is preliminary data.</text>
</comment>
<accession>A0ABQ5KVN1</accession>
<proteinExistence type="predicted"/>
<evidence type="ECO:0000313" key="2">
    <source>
        <dbReference type="EMBL" id="GKT36051.1"/>
    </source>
</evidence>
<dbReference type="EMBL" id="BQXS01011130">
    <property type="protein sequence ID" value="GKT36051.1"/>
    <property type="molecule type" value="Genomic_DNA"/>
</dbReference>
<feature type="region of interest" description="Disordered" evidence="1">
    <location>
        <begin position="196"/>
        <end position="219"/>
    </location>
</feature>
<organism evidence="2 3">
    <name type="scientific">Aduncisulcus paluster</name>
    <dbReference type="NCBI Taxonomy" id="2918883"/>
    <lineage>
        <taxon>Eukaryota</taxon>
        <taxon>Metamonada</taxon>
        <taxon>Carpediemonas-like organisms</taxon>
        <taxon>Aduncisulcus</taxon>
    </lineage>
</organism>
<evidence type="ECO:0000256" key="1">
    <source>
        <dbReference type="SAM" id="MobiDB-lite"/>
    </source>
</evidence>
<keyword evidence="3" id="KW-1185">Reference proteome</keyword>
<evidence type="ECO:0000313" key="3">
    <source>
        <dbReference type="Proteomes" id="UP001057375"/>
    </source>
</evidence>